<dbReference type="EMBL" id="BAAANC010000001">
    <property type="protein sequence ID" value="GAA1519629.1"/>
    <property type="molecule type" value="Genomic_DNA"/>
</dbReference>
<proteinExistence type="predicted"/>
<dbReference type="RefSeq" id="WP_344172273.1">
    <property type="nucleotide sequence ID" value="NZ_BAAANC010000001.1"/>
</dbReference>
<evidence type="ECO:0000256" key="1">
    <source>
        <dbReference type="SAM" id="MobiDB-lite"/>
    </source>
</evidence>
<comment type="caution">
    <text evidence="2">The sequence shown here is derived from an EMBL/GenBank/DDBJ whole genome shotgun (WGS) entry which is preliminary data.</text>
</comment>
<evidence type="ECO:0000313" key="2">
    <source>
        <dbReference type="EMBL" id="GAA1519629.1"/>
    </source>
</evidence>
<name>A0ABN2AHW2_9ACTN</name>
<protein>
    <submittedName>
        <fullName evidence="2">Uncharacterized protein</fullName>
    </submittedName>
</protein>
<organism evidence="2 3">
    <name type="scientific">Kribbella lupini</name>
    <dbReference type="NCBI Taxonomy" id="291602"/>
    <lineage>
        <taxon>Bacteria</taxon>
        <taxon>Bacillati</taxon>
        <taxon>Actinomycetota</taxon>
        <taxon>Actinomycetes</taxon>
        <taxon>Propionibacteriales</taxon>
        <taxon>Kribbellaceae</taxon>
        <taxon>Kribbella</taxon>
    </lineage>
</organism>
<evidence type="ECO:0000313" key="3">
    <source>
        <dbReference type="Proteomes" id="UP001500363"/>
    </source>
</evidence>
<keyword evidence="3" id="KW-1185">Reference proteome</keyword>
<sequence>MWGGKKKAVQDPANGGWQSGRKAKRAPGSGGGIKGKTVVDPKGKVIKNLAGLKRKEGNEHGV</sequence>
<gene>
    <name evidence="2" type="ORF">GCM10009741_19930</name>
</gene>
<dbReference type="Proteomes" id="UP001500363">
    <property type="component" value="Unassembled WGS sequence"/>
</dbReference>
<feature type="region of interest" description="Disordered" evidence="1">
    <location>
        <begin position="1"/>
        <end position="40"/>
    </location>
</feature>
<reference evidence="2 3" key="1">
    <citation type="journal article" date="2019" name="Int. J. Syst. Evol. Microbiol.">
        <title>The Global Catalogue of Microorganisms (GCM) 10K type strain sequencing project: providing services to taxonomists for standard genome sequencing and annotation.</title>
        <authorList>
            <consortium name="The Broad Institute Genomics Platform"/>
            <consortium name="The Broad Institute Genome Sequencing Center for Infectious Disease"/>
            <person name="Wu L."/>
            <person name="Ma J."/>
        </authorList>
    </citation>
    <scope>NUCLEOTIDE SEQUENCE [LARGE SCALE GENOMIC DNA]</scope>
    <source>
        <strain evidence="2 3">JCM 14303</strain>
    </source>
</reference>
<accession>A0ABN2AHW2</accession>